<name>C9WB14_STELP</name>
<dbReference type="EMBL" id="FJ235201">
    <property type="protein sequence ID" value="ACR83858.1"/>
    <property type="molecule type" value="Genomic_DNA"/>
</dbReference>
<protein>
    <submittedName>
        <fullName evidence="2">Uncharacterized protein</fullName>
    </submittedName>
</protein>
<feature type="transmembrane region" description="Helical" evidence="1">
    <location>
        <begin position="12"/>
        <end position="31"/>
    </location>
</feature>
<proteinExistence type="predicted"/>
<evidence type="ECO:0000313" key="2">
    <source>
        <dbReference type="EMBL" id="ACR83858.1"/>
    </source>
</evidence>
<feature type="non-terminal residue" evidence="2">
    <location>
        <position position="63"/>
    </location>
</feature>
<organism evidence="2">
    <name type="scientific">Stellaria longipes</name>
    <name type="common">Longstalk starwort</name>
    <name type="synonym">Alsine longipes</name>
    <dbReference type="NCBI Taxonomy" id="19744"/>
    <lineage>
        <taxon>Eukaryota</taxon>
        <taxon>Viridiplantae</taxon>
        <taxon>Streptophyta</taxon>
        <taxon>Embryophyta</taxon>
        <taxon>Tracheophyta</taxon>
        <taxon>Spermatophyta</taxon>
        <taxon>Magnoliopsida</taxon>
        <taxon>eudicotyledons</taxon>
        <taxon>Gunneridae</taxon>
        <taxon>Pentapetalae</taxon>
        <taxon>Caryophyllales</taxon>
        <taxon>Caryophyllaceae</taxon>
        <taxon>Alsineae</taxon>
        <taxon>Stellaria</taxon>
    </lineage>
</organism>
<evidence type="ECO:0000256" key="1">
    <source>
        <dbReference type="SAM" id="Phobius"/>
    </source>
</evidence>
<dbReference type="AlphaFoldDB" id="C9WB14"/>
<keyword evidence="1" id="KW-0812">Transmembrane</keyword>
<accession>C9WB14</accession>
<keyword evidence="1" id="KW-1133">Transmembrane helix</keyword>
<feature type="non-terminal residue" evidence="2">
    <location>
        <position position="1"/>
    </location>
</feature>
<keyword evidence="1" id="KW-0472">Membrane</keyword>
<reference evidence="2" key="1">
    <citation type="submission" date="2008-09" db="EMBL/GenBank/DDBJ databases">
        <title>Phytochrome gene divergence in three ecotypes of Stellaria longipes.</title>
        <authorList>
            <person name="Li W."/>
            <person name="Anisimova M."/>
            <person name="Chinnappa C."/>
        </authorList>
    </citation>
    <scope>NUCLEOTIDE SEQUENCE</scope>
</reference>
<sequence>LSSSTIYRPYLYQNYTLILTLRCVSLFISYYHNKTRSNFHNVIFLDLGLWKTVFGTLSRFYIN</sequence>